<dbReference type="AlphaFoldDB" id="A0A2Z7DB15"/>
<protein>
    <submittedName>
        <fullName evidence="1">2,3-diketo-5-methylthiopentyl-1-phosphate enolase</fullName>
    </submittedName>
</protein>
<evidence type="ECO:0000313" key="2">
    <source>
        <dbReference type="Proteomes" id="UP000250235"/>
    </source>
</evidence>
<gene>
    <name evidence="1" type="ORF">F511_09761</name>
</gene>
<organism evidence="1 2">
    <name type="scientific">Dorcoceras hygrometricum</name>
    <dbReference type="NCBI Taxonomy" id="472368"/>
    <lineage>
        <taxon>Eukaryota</taxon>
        <taxon>Viridiplantae</taxon>
        <taxon>Streptophyta</taxon>
        <taxon>Embryophyta</taxon>
        <taxon>Tracheophyta</taxon>
        <taxon>Spermatophyta</taxon>
        <taxon>Magnoliopsida</taxon>
        <taxon>eudicotyledons</taxon>
        <taxon>Gunneridae</taxon>
        <taxon>Pentapetalae</taxon>
        <taxon>asterids</taxon>
        <taxon>lamiids</taxon>
        <taxon>Lamiales</taxon>
        <taxon>Gesneriaceae</taxon>
        <taxon>Didymocarpoideae</taxon>
        <taxon>Trichosporeae</taxon>
        <taxon>Loxocarpinae</taxon>
        <taxon>Dorcoceras</taxon>
    </lineage>
</organism>
<accession>A0A2Z7DB15</accession>
<dbReference type="EMBL" id="KQ989523">
    <property type="protein sequence ID" value="KZV54446.1"/>
    <property type="molecule type" value="Genomic_DNA"/>
</dbReference>
<evidence type="ECO:0000313" key="1">
    <source>
        <dbReference type="EMBL" id="KZV54446.1"/>
    </source>
</evidence>
<dbReference type="Proteomes" id="UP000250235">
    <property type="component" value="Unassembled WGS sequence"/>
</dbReference>
<sequence>MAERIYALDQAASPRFLLLLDSAFRIPEYSHIECRLSEQVAGKIHNSGIRATVRGIAEYLFLGALPQSVGLWVLPLLCAKEDACSCCGLCAATRLFPSFLYCVQLKVEVGAACFSFCENLCGPIEAVMTPNGDPRLCRLSEQVDGKIHNNSNCSISKCAQPTEDDFWPIANSTVKQPPRY</sequence>
<name>A0A2Z7DB15_9LAMI</name>
<proteinExistence type="predicted"/>
<reference evidence="1 2" key="1">
    <citation type="journal article" date="2015" name="Proc. Natl. Acad. Sci. U.S.A.">
        <title>The resurrection genome of Boea hygrometrica: A blueprint for survival of dehydration.</title>
        <authorList>
            <person name="Xiao L."/>
            <person name="Yang G."/>
            <person name="Zhang L."/>
            <person name="Yang X."/>
            <person name="Zhao S."/>
            <person name="Ji Z."/>
            <person name="Zhou Q."/>
            <person name="Hu M."/>
            <person name="Wang Y."/>
            <person name="Chen M."/>
            <person name="Xu Y."/>
            <person name="Jin H."/>
            <person name="Xiao X."/>
            <person name="Hu G."/>
            <person name="Bao F."/>
            <person name="Hu Y."/>
            <person name="Wan P."/>
            <person name="Li L."/>
            <person name="Deng X."/>
            <person name="Kuang T."/>
            <person name="Xiang C."/>
            <person name="Zhu J.K."/>
            <person name="Oliver M.J."/>
            <person name="He Y."/>
        </authorList>
    </citation>
    <scope>NUCLEOTIDE SEQUENCE [LARGE SCALE GENOMIC DNA]</scope>
    <source>
        <strain evidence="2">cv. XS01</strain>
    </source>
</reference>
<keyword evidence="2" id="KW-1185">Reference proteome</keyword>